<gene>
    <name evidence="1" type="ORF">N8T08_004739</name>
</gene>
<accession>A0ACC3B422</accession>
<sequence length="346" mass="39379">MFKPGTTAEWLFCGALTIQAVTILILETFTLAQWASWVQPNIIQITISYITPLNLGILLFACLYLSILGIDAVYHKNEILLLAICASNTCGLAYSIMQYKHIRAAIHHLPLSYDGQFRPFVDLDRDIWPQVKPAQLAAPAIIGLCTLILWPLAYQLHRQFVWELYRSINGDAKTKVRHRAYEIYVVLLKVDFYFIIGFILQYNLIDVHFDEPEYSLTMAIIPATLIVMFSGLYLVRSERKIATICVIICYFAMIAYLLSRIIILFGNGLRANTDGKDMMLLFAFMALALTTLMVLSVIRCILNFGQGLKNVLKPNTLSDRESYRPRPLSEYPSSPVHSLHSRMTID</sequence>
<evidence type="ECO:0000313" key="2">
    <source>
        <dbReference type="Proteomes" id="UP001177260"/>
    </source>
</evidence>
<dbReference type="Proteomes" id="UP001177260">
    <property type="component" value="Unassembled WGS sequence"/>
</dbReference>
<organism evidence="1 2">
    <name type="scientific">Aspergillus melleus</name>
    <dbReference type="NCBI Taxonomy" id="138277"/>
    <lineage>
        <taxon>Eukaryota</taxon>
        <taxon>Fungi</taxon>
        <taxon>Dikarya</taxon>
        <taxon>Ascomycota</taxon>
        <taxon>Pezizomycotina</taxon>
        <taxon>Eurotiomycetes</taxon>
        <taxon>Eurotiomycetidae</taxon>
        <taxon>Eurotiales</taxon>
        <taxon>Aspergillaceae</taxon>
        <taxon>Aspergillus</taxon>
        <taxon>Aspergillus subgen. Circumdati</taxon>
    </lineage>
</organism>
<dbReference type="EMBL" id="JAOPJF010000027">
    <property type="protein sequence ID" value="KAK1145024.1"/>
    <property type="molecule type" value="Genomic_DNA"/>
</dbReference>
<name>A0ACC3B422_9EURO</name>
<proteinExistence type="predicted"/>
<comment type="caution">
    <text evidence="1">The sequence shown here is derived from an EMBL/GenBank/DDBJ whole genome shotgun (WGS) entry which is preliminary data.</text>
</comment>
<reference evidence="1 2" key="1">
    <citation type="journal article" date="2023" name="ACS Omega">
        <title>Identification of the Neoaspergillic Acid Biosynthesis Gene Cluster by Establishing an In Vitro CRISPR-Ribonucleoprotein Genetic System in Aspergillus melleus.</title>
        <authorList>
            <person name="Yuan B."/>
            <person name="Grau M.F."/>
            <person name="Murata R.M."/>
            <person name="Torok T."/>
            <person name="Venkateswaran K."/>
            <person name="Stajich J.E."/>
            <person name="Wang C.C.C."/>
        </authorList>
    </citation>
    <scope>NUCLEOTIDE SEQUENCE [LARGE SCALE GENOMIC DNA]</scope>
    <source>
        <strain evidence="1 2">IMV 1140</strain>
    </source>
</reference>
<protein>
    <submittedName>
        <fullName evidence="1">Uncharacterized protein</fullName>
    </submittedName>
</protein>
<keyword evidence="2" id="KW-1185">Reference proteome</keyword>
<evidence type="ECO:0000313" key="1">
    <source>
        <dbReference type="EMBL" id="KAK1145024.1"/>
    </source>
</evidence>